<reference evidence="1 2" key="1">
    <citation type="submission" date="2018-12" db="EMBL/GenBank/DDBJ databases">
        <authorList>
            <consortium name="Pathogen Informatics"/>
        </authorList>
    </citation>
    <scope>NUCLEOTIDE SEQUENCE [LARGE SCALE GENOMIC DNA]</scope>
    <source>
        <strain evidence="1 2">NCTC13652</strain>
    </source>
</reference>
<name>A0A448P1L7_9ACTN</name>
<dbReference type="EMBL" id="LR134473">
    <property type="protein sequence ID" value="VEI04102.1"/>
    <property type="molecule type" value="Genomic_DNA"/>
</dbReference>
<evidence type="ECO:0000313" key="1">
    <source>
        <dbReference type="EMBL" id="VEI04102.1"/>
    </source>
</evidence>
<dbReference type="AlphaFoldDB" id="A0A448P1L7"/>
<sequence length="98" mass="11050">MPAKNADVVKIDTGKRTIDVPREDIEDPTFATLDVIRRFQEAGDNDVDFGAFLDFPTTFGFDVSDWRQSEFRTFLEEFFTAFSKAQELEPGESSGSGE</sequence>
<accession>A0A448P1L7</accession>
<keyword evidence="2" id="KW-1185">Reference proteome</keyword>
<evidence type="ECO:0000313" key="2">
    <source>
        <dbReference type="Proteomes" id="UP000277858"/>
    </source>
</evidence>
<dbReference type="STRING" id="1122997.GCA_000425285_01135"/>
<dbReference type="Proteomes" id="UP000277858">
    <property type="component" value="Chromosome"/>
</dbReference>
<protein>
    <submittedName>
        <fullName evidence="1">Uncharacterized protein</fullName>
    </submittedName>
</protein>
<proteinExistence type="predicted"/>
<organism evidence="1 2">
    <name type="scientific">Acidipropionibacterium jensenii</name>
    <dbReference type="NCBI Taxonomy" id="1749"/>
    <lineage>
        <taxon>Bacteria</taxon>
        <taxon>Bacillati</taxon>
        <taxon>Actinomycetota</taxon>
        <taxon>Actinomycetes</taxon>
        <taxon>Propionibacteriales</taxon>
        <taxon>Propionibacteriaceae</taxon>
        <taxon>Acidipropionibacterium</taxon>
    </lineage>
</organism>
<gene>
    <name evidence="1" type="ORF">NCTC13652_02325</name>
</gene>
<dbReference type="RefSeq" id="WP_126412778.1">
    <property type="nucleotide sequence ID" value="NZ_LR134473.1"/>
</dbReference>